<dbReference type="PANTHER" id="PTHR40980">
    <property type="entry name" value="PLUG DOMAIN-CONTAINING PROTEIN"/>
    <property type="match status" value="1"/>
</dbReference>
<protein>
    <submittedName>
        <fullName evidence="9">TonB-dependent receptor</fullName>
    </submittedName>
</protein>
<feature type="signal peptide" evidence="6">
    <location>
        <begin position="1"/>
        <end position="39"/>
    </location>
</feature>
<evidence type="ECO:0000256" key="6">
    <source>
        <dbReference type="SAM" id="SignalP"/>
    </source>
</evidence>
<feature type="region of interest" description="Disordered" evidence="5">
    <location>
        <begin position="41"/>
        <end position="65"/>
    </location>
</feature>
<dbReference type="GeneID" id="93878229"/>
<dbReference type="InterPro" id="IPR000531">
    <property type="entry name" value="Beta-barrel_TonB"/>
</dbReference>
<evidence type="ECO:0000256" key="4">
    <source>
        <dbReference type="RuleBase" id="RU003357"/>
    </source>
</evidence>
<evidence type="ECO:0000313" key="10">
    <source>
        <dbReference type="Proteomes" id="UP000247346"/>
    </source>
</evidence>
<comment type="caution">
    <text evidence="9">The sequence shown here is derived from an EMBL/GenBank/DDBJ whole genome shotgun (WGS) entry which is preliminary data.</text>
</comment>
<proteinExistence type="inferred from homology"/>
<dbReference type="EMBL" id="MDEK01000026">
    <property type="protein sequence ID" value="PPU79820.1"/>
    <property type="molecule type" value="Genomic_DNA"/>
</dbReference>
<comment type="subcellular location">
    <subcellularLocation>
        <location evidence="1 4">Cell outer membrane</location>
    </subcellularLocation>
</comment>
<evidence type="ECO:0000256" key="1">
    <source>
        <dbReference type="ARBA" id="ARBA00004442"/>
    </source>
</evidence>
<dbReference type="InterPro" id="IPR036942">
    <property type="entry name" value="Beta-barrel_TonB_sf"/>
</dbReference>
<dbReference type="GO" id="GO:0009279">
    <property type="term" value="C:cell outer membrane"/>
    <property type="evidence" value="ECO:0007669"/>
    <property type="project" value="UniProtKB-SubCell"/>
</dbReference>
<evidence type="ECO:0000256" key="5">
    <source>
        <dbReference type="SAM" id="MobiDB-lite"/>
    </source>
</evidence>
<dbReference type="SUPFAM" id="SSF56935">
    <property type="entry name" value="Porins"/>
    <property type="match status" value="1"/>
</dbReference>
<reference evidence="9 10" key="1">
    <citation type="submission" date="2016-08" db="EMBL/GenBank/DDBJ databases">
        <authorList>
            <person name="Seilhamer J.J."/>
        </authorList>
    </citation>
    <scope>NUCLEOTIDE SEQUENCE [LARGE SCALE GENOMIC DNA]</scope>
    <source>
        <strain evidence="9 10">CFBP4641</strain>
    </source>
</reference>
<evidence type="ECO:0000313" key="9">
    <source>
        <dbReference type="EMBL" id="PPU79820.1"/>
    </source>
</evidence>
<feature type="domain" description="TonB-dependent receptor plug" evidence="8">
    <location>
        <begin position="94"/>
        <end position="184"/>
    </location>
</feature>
<evidence type="ECO:0000256" key="3">
    <source>
        <dbReference type="ARBA" id="ARBA00023237"/>
    </source>
</evidence>
<dbReference type="InterPro" id="IPR010104">
    <property type="entry name" value="TonB_rcpt_bac"/>
</dbReference>
<evidence type="ECO:0000259" key="7">
    <source>
        <dbReference type="Pfam" id="PF00593"/>
    </source>
</evidence>
<dbReference type="OrthoDB" id="8727862at2"/>
<dbReference type="Pfam" id="PF07715">
    <property type="entry name" value="Plug"/>
    <property type="match status" value="1"/>
</dbReference>
<evidence type="ECO:0000256" key="2">
    <source>
        <dbReference type="ARBA" id="ARBA00023136"/>
    </source>
</evidence>
<dbReference type="Proteomes" id="UP000247346">
    <property type="component" value="Unassembled WGS sequence"/>
</dbReference>
<dbReference type="CDD" id="cd01347">
    <property type="entry name" value="ligand_gated_channel"/>
    <property type="match status" value="1"/>
</dbReference>
<evidence type="ECO:0000259" key="8">
    <source>
        <dbReference type="Pfam" id="PF07715"/>
    </source>
</evidence>
<dbReference type="STRING" id="56458.SB85_06610"/>
<dbReference type="NCBIfam" id="TIGR01782">
    <property type="entry name" value="TonB-Xanth-Caul"/>
    <property type="match status" value="1"/>
</dbReference>
<gene>
    <name evidence="9" type="ORF">XsacCFBP4641_20140</name>
</gene>
<dbReference type="AlphaFoldDB" id="A0A2P5YYQ1"/>
<dbReference type="InterPro" id="IPR012910">
    <property type="entry name" value="Plug_dom"/>
</dbReference>
<dbReference type="PANTHER" id="PTHR40980:SF3">
    <property type="entry name" value="TONB-DEPENDENT RECEPTOR-LIKE BETA-BARREL DOMAIN-CONTAINING PROTEIN"/>
    <property type="match status" value="1"/>
</dbReference>
<keyword evidence="9" id="KW-0675">Receptor</keyword>
<dbReference type="Pfam" id="PF00593">
    <property type="entry name" value="TonB_dep_Rec_b-barrel"/>
    <property type="match status" value="1"/>
</dbReference>
<dbReference type="Gene3D" id="2.40.170.20">
    <property type="entry name" value="TonB-dependent receptor, beta-barrel domain"/>
    <property type="match status" value="1"/>
</dbReference>
<feature type="chain" id="PRO_5015125841" evidence="6">
    <location>
        <begin position="40"/>
        <end position="900"/>
    </location>
</feature>
<feature type="domain" description="TonB-dependent receptor-like beta-barrel" evidence="7">
    <location>
        <begin position="330"/>
        <end position="861"/>
    </location>
</feature>
<keyword evidence="2 4" id="KW-0472">Membrane</keyword>
<keyword evidence="4" id="KW-0798">TonB box</keyword>
<organism evidence="9 10">
    <name type="scientific">Xanthomonas sacchari</name>
    <dbReference type="NCBI Taxonomy" id="56458"/>
    <lineage>
        <taxon>Bacteria</taxon>
        <taxon>Pseudomonadati</taxon>
        <taxon>Pseudomonadota</taxon>
        <taxon>Gammaproteobacteria</taxon>
        <taxon>Lysobacterales</taxon>
        <taxon>Lysobacteraceae</taxon>
        <taxon>Xanthomonas</taxon>
    </lineage>
</organism>
<accession>A0A2P5YYQ1</accession>
<sequence>MPLEQSRRPLGRRAHRPAARTLLGAAIVLALSGSFAAHAQSTSADPAATPPAKPDATTDAKTGQQPVTLDNVMVVGQRASLEQAVQAKQLDDHVVEVISADNMGQMPNVTVAEALVRLPGVNGTRDRGNESLATVRGLGPRMTMGTVNGREIASSEPNRAVRWEVFPTEIVSTVKVYKTPSADLIAGGIAATVDISTINPLDHTGPTFVATAGPVYYDEAKDARDYSPWGQRLGASWIHRINDNLAVALGATYQKQKNAGVSIGSWGYTDDSNARDVDGDGKVDYTPWGAADQLKLTEQTRTGAMGTVQWRSGNLELKLDGLYSRIRIDEDQRQNWFNNLGYSIYSASNPYTTPGSSYTIVDGDVVAGTLANSNLQVDHVIANYNEVKTLAAGGLNAKWSGDVWTLGSDLSFSQAKRDNDWRAVRFGSNPDTVSFDFRHGVTPTISTSSDAPEWGISGQTEPQALRDRIAALALSASRAIENSPVTALEFGARASRREKQNRHFTSFQSGYSQPISAYQDLIYPVTMPDLNVPTLTGGDLDAIAKLGFGGFDPSLATEQRLDHWNVEENVREAFAKAVFSSQWFGVDVTGNAGVRVVHTDTDSHGYDTVGGVVQPSSAGKTYTDVLPSATVNFLIDPERILRVSVAKVMARPPLDELRTGRALDDPNTTVGQLTGSGGNPQLNPFRATQLDLSYEWYFHKEALAALALYRKWVDSSIGYKTQHETIDGRDYLISGPFNGGGGYINGAELTFQTPFFFIPHMENFGIYSNYSYVESNLHEFSPADNPLPLSGLARNTGTLDLWYNNSKFEARIGYKYHSPYTVVYGWNAARLARLESEGTVDLSLAWRYSEHLGFKFQVGNLTNEPLRAYSDNKRNRLANQDDGGYQLFGRRFALEATYTF</sequence>
<keyword evidence="6" id="KW-0732">Signal</keyword>
<dbReference type="RefSeq" id="WP_010340486.1">
    <property type="nucleotide sequence ID" value="NZ_CP132343.1"/>
</dbReference>
<name>A0A2P5YYQ1_9XANT</name>
<dbReference type="InterPro" id="IPR037066">
    <property type="entry name" value="Plug_dom_sf"/>
</dbReference>
<keyword evidence="3" id="KW-0998">Cell outer membrane</keyword>
<dbReference type="Gene3D" id="2.170.130.10">
    <property type="entry name" value="TonB-dependent receptor, plug domain"/>
    <property type="match status" value="1"/>
</dbReference>
<comment type="similarity">
    <text evidence="4">Belongs to the TonB-dependent receptor family.</text>
</comment>